<dbReference type="Proteomes" id="UP000261210">
    <property type="component" value="Unassembled WGS sequence"/>
</dbReference>
<evidence type="ECO:0000313" key="2">
    <source>
        <dbReference type="Proteomes" id="UP000261210"/>
    </source>
</evidence>
<gene>
    <name evidence="1" type="ORF">DXD03_23365</name>
</gene>
<accession>A0A3E4N1D9</accession>
<dbReference type="RefSeq" id="WP_117685298.1">
    <property type="nucleotide sequence ID" value="NZ_JBCHCN010000055.1"/>
</dbReference>
<proteinExistence type="predicted"/>
<reference evidence="1 2" key="1">
    <citation type="submission" date="2018-08" db="EMBL/GenBank/DDBJ databases">
        <title>A genome reference for cultivated species of the human gut microbiota.</title>
        <authorList>
            <person name="Zou Y."/>
            <person name="Xue W."/>
            <person name="Luo G."/>
        </authorList>
    </citation>
    <scope>NUCLEOTIDE SEQUENCE [LARGE SCALE GENOMIC DNA]</scope>
    <source>
        <strain evidence="1 2">TF10-34</strain>
    </source>
</reference>
<dbReference type="EMBL" id="QSQU01000067">
    <property type="protein sequence ID" value="RGK55715.1"/>
    <property type="molecule type" value="Genomic_DNA"/>
</dbReference>
<comment type="caution">
    <text evidence="1">The sequence shown here is derived from an EMBL/GenBank/DDBJ whole genome shotgun (WGS) entry which is preliminary data.</text>
</comment>
<name>A0A3E4N1D9_9BACE</name>
<organism evidence="1 2">
    <name type="scientific">Bacteroides xylanisolvens</name>
    <dbReference type="NCBI Taxonomy" id="371601"/>
    <lineage>
        <taxon>Bacteria</taxon>
        <taxon>Pseudomonadati</taxon>
        <taxon>Bacteroidota</taxon>
        <taxon>Bacteroidia</taxon>
        <taxon>Bacteroidales</taxon>
        <taxon>Bacteroidaceae</taxon>
        <taxon>Bacteroides</taxon>
    </lineage>
</organism>
<dbReference type="AlphaFoldDB" id="A0A3E4N1D9"/>
<sequence length="103" mass="11750">MSKEENFTVEQQISRLIRSSKCTFQEGSKVLNVKSVKNISILNYRKGDFGDWNTEYNGIATLLVVDEKNSGNYYENLYNIHGYANVDNDTVVGISTIIFVCKR</sequence>
<protein>
    <submittedName>
        <fullName evidence="1">Uncharacterized protein</fullName>
    </submittedName>
</protein>
<evidence type="ECO:0000313" key="1">
    <source>
        <dbReference type="EMBL" id="RGK55715.1"/>
    </source>
</evidence>